<dbReference type="InterPro" id="IPR014776">
    <property type="entry name" value="4pyrrole_Mease_sub2"/>
</dbReference>
<dbReference type="GO" id="GO:0008168">
    <property type="term" value="F:methyltransferase activity"/>
    <property type="evidence" value="ECO:0007669"/>
    <property type="project" value="UniProtKB-KW"/>
</dbReference>
<dbReference type="Pfam" id="PF00590">
    <property type="entry name" value="TP_methylase"/>
    <property type="match status" value="2"/>
</dbReference>
<dbReference type="PANTHER" id="PTHR47036">
    <property type="entry name" value="COBALT-FACTOR III C(17)-METHYLTRANSFERASE-RELATED"/>
    <property type="match status" value="1"/>
</dbReference>
<keyword evidence="4 8" id="KW-0489">Methyltransferase</keyword>
<dbReference type="Gene3D" id="3.40.1010.10">
    <property type="entry name" value="Cobalt-precorrin-4 Transmethylase, Domain 1"/>
    <property type="match status" value="2"/>
</dbReference>
<dbReference type="PANTHER" id="PTHR47036:SF1">
    <property type="entry name" value="COBALT-FACTOR III C(17)-METHYLTRANSFERASE-RELATED"/>
    <property type="match status" value="1"/>
</dbReference>
<dbReference type="CDD" id="cd11646">
    <property type="entry name" value="Precorrin_3B_C17_MT"/>
    <property type="match status" value="1"/>
</dbReference>
<keyword evidence="9" id="KW-1185">Reference proteome</keyword>
<keyword evidence="3" id="KW-0169">Cobalamin biosynthesis</keyword>
<evidence type="ECO:0000313" key="8">
    <source>
        <dbReference type="EMBL" id="SMG35368.1"/>
    </source>
</evidence>
<dbReference type="InterPro" id="IPR006364">
    <property type="entry name" value="CobI/CbiL/CobIJ_dom"/>
</dbReference>
<dbReference type="InterPro" id="IPR051810">
    <property type="entry name" value="Precorrin_MeTrfase"/>
</dbReference>
<proteinExistence type="inferred from homology"/>
<name>A0ABY1MAC8_RHORH</name>
<dbReference type="CDD" id="cd11645">
    <property type="entry name" value="Precorrin_2_C20_MT"/>
    <property type="match status" value="1"/>
</dbReference>
<dbReference type="InterPro" id="IPR035996">
    <property type="entry name" value="4pyrrol_Methylase_sf"/>
</dbReference>
<evidence type="ECO:0000256" key="3">
    <source>
        <dbReference type="ARBA" id="ARBA00022573"/>
    </source>
</evidence>
<evidence type="ECO:0000313" key="9">
    <source>
        <dbReference type="Proteomes" id="UP000193566"/>
    </source>
</evidence>
<comment type="pathway">
    <text evidence="1">Cofactor biosynthesis; adenosylcobalamin biosynthesis.</text>
</comment>
<reference evidence="8 9" key="1">
    <citation type="submission" date="2017-04" db="EMBL/GenBank/DDBJ databases">
        <authorList>
            <person name="Varghese N."/>
            <person name="Submissions S."/>
        </authorList>
    </citation>
    <scope>NUCLEOTIDE SEQUENCE [LARGE SCALE GENOMIC DNA]</scope>
    <source>
        <strain evidence="8 9">J3</strain>
    </source>
</reference>
<evidence type="ECO:0000259" key="7">
    <source>
        <dbReference type="Pfam" id="PF00590"/>
    </source>
</evidence>
<evidence type="ECO:0000256" key="1">
    <source>
        <dbReference type="ARBA" id="ARBA00004953"/>
    </source>
</evidence>
<evidence type="ECO:0000256" key="6">
    <source>
        <dbReference type="ARBA" id="ARBA00022691"/>
    </source>
</evidence>
<dbReference type="RefSeq" id="WP_085469050.1">
    <property type="nucleotide sequence ID" value="NZ_FXAV01000005.1"/>
</dbReference>
<feature type="domain" description="Tetrapyrrole methylase" evidence="7">
    <location>
        <begin position="269"/>
        <end position="475"/>
    </location>
</feature>
<evidence type="ECO:0000256" key="2">
    <source>
        <dbReference type="ARBA" id="ARBA00005879"/>
    </source>
</evidence>
<dbReference type="InterPro" id="IPR014777">
    <property type="entry name" value="4pyrrole_Mease_sub1"/>
</dbReference>
<comment type="caution">
    <text evidence="8">The sequence shown here is derived from an EMBL/GenBank/DDBJ whole genome shotgun (WGS) entry which is preliminary data.</text>
</comment>
<organism evidence="8 9">
    <name type="scientific">Rhodococcus rhodochrous J3</name>
    <dbReference type="NCBI Taxonomy" id="903528"/>
    <lineage>
        <taxon>Bacteria</taxon>
        <taxon>Bacillati</taxon>
        <taxon>Actinomycetota</taxon>
        <taxon>Actinomycetes</taxon>
        <taxon>Mycobacteriales</taxon>
        <taxon>Nocardiaceae</taxon>
        <taxon>Rhodococcus</taxon>
    </lineage>
</organism>
<dbReference type="Proteomes" id="UP000193566">
    <property type="component" value="Unassembled WGS sequence"/>
</dbReference>
<evidence type="ECO:0000256" key="4">
    <source>
        <dbReference type="ARBA" id="ARBA00022603"/>
    </source>
</evidence>
<dbReference type="GO" id="GO:0032259">
    <property type="term" value="P:methylation"/>
    <property type="evidence" value="ECO:0007669"/>
    <property type="project" value="UniProtKB-KW"/>
</dbReference>
<evidence type="ECO:0000256" key="5">
    <source>
        <dbReference type="ARBA" id="ARBA00022679"/>
    </source>
</evidence>
<keyword evidence="6" id="KW-0949">S-adenosyl-L-methionine</keyword>
<dbReference type="Gene3D" id="3.30.950.10">
    <property type="entry name" value="Methyltransferase, Cobalt-precorrin-4 Transmethylase, Domain 2"/>
    <property type="match status" value="2"/>
</dbReference>
<dbReference type="InterPro" id="IPR012382">
    <property type="entry name" value="CobI/CbiL"/>
</dbReference>
<comment type="similarity">
    <text evidence="2">Belongs to the precorrin methyltransferase family.</text>
</comment>
<sequence>MSDTMPGRFYGVGLGPGDPELITRKAARLIAEADVLAYYSGTHGRSIARSIAADLIPDGVIEELLVYPVTTGTTDHPGGYDGAIADFYDESAARLAVHLDAGRTVVVLCEGDPLFYGSYMYLHDRLAPRYPTEVVPGVTSVSAASAAAAEPMVRRTDVLTILPGTLPAPELARRLADTDGAAIMKLGRTFPAVREALAQSGRLDDAVYVERASMDRQRILPVAEVDADAVPYFSVILTAGDRSPRNRTVADRSRPSVSAEATHPDANELLVVGLGPADEKWLTPEAADALAQVDHVVGYGPYVDRVPVRPGLHRHSSGNTVEVDRARFALDLALSGEKVAVVSGGDAGVFGMASAVFEAAQDGAYASVPIRVLPGVSAVQAVAARAGAPIGGDFAVMSLSDRLKPWDVIEKRLAAVSEADLVLGIYNPASRSRTTQVADARTVLLKHRPADTVVVIGRDVGRPGESLEVTTLEKLDPASIDMKCLLIVGAAGTSVMPSGAVWTKRSVDGQSAGSSTTDWTSRP</sequence>
<feature type="domain" description="Tetrapyrrole methylase" evidence="7">
    <location>
        <begin position="8"/>
        <end position="220"/>
    </location>
</feature>
<dbReference type="InterPro" id="IPR006363">
    <property type="entry name" value="Cbl_synth_CobJ/CibH_dom"/>
</dbReference>
<dbReference type="NCBIfam" id="TIGR01466">
    <property type="entry name" value="cobJ_cbiH"/>
    <property type="match status" value="1"/>
</dbReference>
<accession>A0ABY1MAC8</accession>
<dbReference type="NCBIfam" id="NF004647">
    <property type="entry name" value="PRK05990.1"/>
    <property type="match status" value="1"/>
</dbReference>
<dbReference type="SUPFAM" id="SSF53790">
    <property type="entry name" value="Tetrapyrrole methylase"/>
    <property type="match status" value="2"/>
</dbReference>
<dbReference type="NCBIfam" id="TIGR01467">
    <property type="entry name" value="cobI_cbiL"/>
    <property type="match status" value="1"/>
</dbReference>
<dbReference type="InterPro" id="IPR000878">
    <property type="entry name" value="4pyrrol_Mease"/>
</dbReference>
<dbReference type="EMBL" id="FXAV01000005">
    <property type="protein sequence ID" value="SMG35368.1"/>
    <property type="molecule type" value="Genomic_DNA"/>
</dbReference>
<keyword evidence="5" id="KW-0808">Transferase</keyword>
<protein>
    <submittedName>
        <fullName evidence="8">Precorrin-3 methyltransferase</fullName>
    </submittedName>
</protein>
<gene>
    <name evidence="8" type="ORF">SAMN02745947_02363</name>
</gene>